<sequence>MSASERWTRREIVIVLALSLGQSAVYSIVSLVARLTAPTALGDQSTTINSSMSDRPWLDLTYQLLAIGFALVPMLLALYLLGVAGRAPRAIGFDLTRPWRDAWHGVGLAALIGVPGIGLYVLGRALGITVEIQAATLNALWWTMPILILRAVMNALLEEVIVVGYLTTRLRDLRWSTPAILLASSLLRGTYHLYQGIGPFIGNVAMGLIFTGYFLWRKGGRIMPLVVAHTILDVVAFAGYQFLPDSWLAALGIS</sequence>
<keyword evidence="4" id="KW-1185">Reference proteome</keyword>
<evidence type="ECO:0000313" key="4">
    <source>
        <dbReference type="Proteomes" id="UP000315389"/>
    </source>
</evidence>
<accession>A0A542ZPA0</accession>
<dbReference type="InterPro" id="IPR003675">
    <property type="entry name" value="Rce1/LyrA-like_dom"/>
</dbReference>
<protein>
    <submittedName>
        <fullName evidence="3">CAAX prenyl protease-like protein</fullName>
    </submittedName>
</protein>
<feature type="transmembrane region" description="Helical" evidence="1">
    <location>
        <begin position="12"/>
        <end position="33"/>
    </location>
</feature>
<dbReference type="RefSeq" id="WP_142121202.1">
    <property type="nucleotide sequence ID" value="NZ_BAAASV010000002.1"/>
</dbReference>
<evidence type="ECO:0000313" key="3">
    <source>
        <dbReference type="EMBL" id="TQL62147.1"/>
    </source>
</evidence>
<keyword evidence="1" id="KW-0812">Transmembrane</keyword>
<keyword evidence="3" id="KW-0378">Hydrolase</keyword>
<dbReference type="GO" id="GO:0080120">
    <property type="term" value="P:CAAX-box protein maturation"/>
    <property type="evidence" value="ECO:0007669"/>
    <property type="project" value="UniProtKB-ARBA"/>
</dbReference>
<keyword evidence="1" id="KW-0472">Membrane</keyword>
<dbReference type="GO" id="GO:0006508">
    <property type="term" value="P:proteolysis"/>
    <property type="evidence" value="ECO:0007669"/>
    <property type="project" value="UniProtKB-KW"/>
</dbReference>
<dbReference type="Proteomes" id="UP000315389">
    <property type="component" value="Unassembled WGS sequence"/>
</dbReference>
<proteinExistence type="predicted"/>
<keyword evidence="3" id="KW-0645">Protease</keyword>
<feature type="domain" description="CAAX prenyl protease 2/Lysostaphin resistance protein A-like" evidence="2">
    <location>
        <begin position="141"/>
        <end position="234"/>
    </location>
</feature>
<dbReference type="Pfam" id="PF02517">
    <property type="entry name" value="Rce1-like"/>
    <property type="match status" value="1"/>
</dbReference>
<feature type="transmembrane region" description="Helical" evidence="1">
    <location>
        <begin position="60"/>
        <end position="81"/>
    </location>
</feature>
<dbReference type="EMBL" id="VFOS01000002">
    <property type="protein sequence ID" value="TQL62147.1"/>
    <property type="molecule type" value="Genomic_DNA"/>
</dbReference>
<organism evidence="3 4">
    <name type="scientific">Rarobacter faecitabidus</name>
    <dbReference type="NCBI Taxonomy" id="13243"/>
    <lineage>
        <taxon>Bacteria</taxon>
        <taxon>Bacillati</taxon>
        <taxon>Actinomycetota</taxon>
        <taxon>Actinomycetes</taxon>
        <taxon>Micrococcales</taxon>
        <taxon>Rarobacteraceae</taxon>
        <taxon>Rarobacter</taxon>
    </lineage>
</organism>
<dbReference type="AlphaFoldDB" id="A0A542ZPA0"/>
<evidence type="ECO:0000256" key="1">
    <source>
        <dbReference type="SAM" id="Phobius"/>
    </source>
</evidence>
<dbReference type="GO" id="GO:0004175">
    <property type="term" value="F:endopeptidase activity"/>
    <property type="evidence" value="ECO:0007669"/>
    <property type="project" value="UniProtKB-ARBA"/>
</dbReference>
<comment type="caution">
    <text evidence="3">The sequence shown here is derived from an EMBL/GenBank/DDBJ whole genome shotgun (WGS) entry which is preliminary data.</text>
</comment>
<gene>
    <name evidence="3" type="ORF">FB461_1784</name>
</gene>
<feature type="transmembrane region" description="Helical" evidence="1">
    <location>
        <begin position="223"/>
        <end position="243"/>
    </location>
</feature>
<keyword evidence="1" id="KW-1133">Transmembrane helix</keyword>
<name>A0A542ZPA0_RARFA</name>
<feature type="transmembrane region" description="Helical" evidence="1">
    <location>
        <begin position="197"/>
        <end position="216"/>
    </location>
</feature>
<reference evidence="3 4" key="1">
    <citation type="submission" date="2019-06" db="EMBL/GenBank/DDBJ databases">
        <title>Sequencing the genomes of 1000 actinobacteria strains.</title>
        <authorList>
            <person name="Klenk H.-P."/>
        </authorList>
    </citation>
    <scope>NUCLEOTIDE SEQUENCE [LARGE SCALE GENOMIC DNA]</scope>
    <source>
        <strain evidence="3 4">DSM 4813</strain>
    </source>
</reference>
<feature type="transmembrane region" description="Helical" evidence="1">
    <location>
        <begin position="102"/>
        <end position="122"/>
    </location>
</feature>
<evidence type="ECO:0000259" key="2">
    <source>
        <dbReference type="Pfam" id="PF02517"/>
    </source>
</evidence>
<dbReference type="OrthoDB" id="4453618at2"/>